<feature type="transmembrane region" description="Helical" evidence="2">
    <location>
        <begin position="173"/>
        <end position="195"/>
    </location>
</feature>
<evidence type="ECO:0000313" key="4">
    <source>
        <dbReference type="RefSeq" id="XP_032100368.1"/>
    </source>
</evidence>
<feature type="transmembrane region" description="Helical" evidence="2">
    <location>
        <begin position="250"/>
        <end position="273"/>
    </location>
</feature>
<keyword evidence="2" id="KW-0472">Membrane</keyword>
<gene>
    <name evidence="4" type="primary">LOC116527443</name>
</gene>
<feature type="region of interest" description="Disordered" evidence="1">
    <location>
        <begin position="637"/>
        <end position="678"/>
    </location>
</feature>
<feature type="compositionally biased region" description="Basic residues" evidence="1">
    <location>
        <begin position="471"/>
        <end position="488"/>
    </location>
</feature>
<feature type="region of interest" description="Disordered" evidence="1">
    <location>
        <begin position="452"/>
        <end position="501"/>
    </location>
</feature>
<dbReference type="Proteomes" id="UP000504640">
    <property type="component" value="Unplaced"/>
</dbReference>
<feature type="region of interest" description="Disordered" evidence="1">
    <location>
        <begin position="1"/>
        <end position="28"/>
    </location>
</feature>
<dbReference type="RefSeq" id="XP_032100368.1">
    <property type="nucleotide sequence ID" value="XM_032244477.1"/>
</dbReference>
<evidence type="ECO:0000256" key="2">
    <source>
        <dbReference type="SAM" id="Phobius"/>
    </source>
</evidence>
<keyword evidence="2" id="KW-1133">Transmembrane helix</keyword>
<sequence length="757" mass="76434">MEYVTTPSVAQPKHTRAERRDSPEHRAVGAARAAPAAAAVGTGGHVAAPLIGAVAAVAGGAAAAVGARGARQPPGIRAAATSCWAGGLAAPQALRGPVGHRAVVPASQRAQRPPPPVGLGLGLVLPVGLGRLLVGRRRLLGRLSPAAVDLRVPVLAAATAAGRGRGAFPAATAAAAAAALGGLGPFLAAVAVAAAGLRGLAAAALPIPPPVLAVALLASTAAAAAVPAGKRRRPRRRRLRRRPCREQPGRAEAAGAAAVAGAAAAGAATAVAAAEGTGIASACGVPPTSSPPSSDPRLPPAPCPSCSASPRARRRARRGCGLLPGQTLAISPAGNGSGGGGTPSTRAGRETRHDNPGRDSSPWIPGHSGVRSGLRASGKQESRRRSSRSRSSSYSRQRKHQMRRALTCWAVPSPPSAPGGGGAASAALSARAAQRGSTTFVSASLHRALTLGASSGEGSGRDNSTPPPPPPRRRRRPPVVAATHRRRLASGLGLTTTPSLGPRALCGPRGWAAGRGEAGATRLRLTVGAASVRGWAGGYFRGDGGGGVSESVAVGTGPDFLLPSPPPSRAEVAELPLSSVPPLHEEALGVRGRPLLAPPLPSSLLVSRRESNGTSWLGPNLHNPSFSPSWFGFSLQPRRTTGSAHARHAQRKPKMSGGEAREAGTKLPRSGVLAPARDRPAAPEVACCSSRSTSGEGGTRYEEGLKKGEVSCTAHCCCLRLSPWRRASRACCLRPARSAVLALCRRRTACLLSERSQ</sequence>
<keyword evidence="2" id="KW-0812">Transmembrane</keyword>
<evidence type="ECO:0000256" key="1">
    <source>
        <dbReference type="SAM" id="MobiDB-lite"/>
    </source>
</evidence>
<feature type="compositionally biased region" description="Pro residues" evidence="1">
    <location>
        <begin position="288"/>
        <end position="303"/>
    </location>
</feature>
<feature type="region of interest" description="Disordered" evidence="1">
    <location>
        <begin position="226"/>
        <end position="252"/>
    </location>
</feature>
<feature type="compositionally biased region" description="Basic and acidic residues" evidence="1">
    <location>
        <begin position="18"/>
        <end position="27"/>
    </location>
</feature>
<feature type="compositionally biased region" description="Basic and acidic residues" evidence="1">
    <location>
        <begin position="347"/>
        <end position="357"/>
    </location>
</feature>
<name>A0A6J3F437_SAPAP</name>
<dbReference type="AlphaFoldDB" id="A0A6J3F437"/>
<proteinExistence type="predicted"/>
<dbReference type="GeneID" id="116527443"/>
<feature type="compositionally biased region" description="Basic residues" evidence="1">
    <location>
        <begin position="645"/>
        <end position="654"/>
    </location>
</feature>
<keyword evidence="3" id="KW-1185">Reference proteome</keyword>
<feature type="region of interest" description="Disordered" evidence="1">
    <location>
        <begin position="284"/>
        <end position="311"/>
    </location>
</feature>
<feature type="transmembrane region" description="Helical" evidence="2">
    <location>
        <begin position="207"/>
        <end position="229"/>
    </location>
</feature>
<feature type="region of interest" description="Disordered" evidence="1">
    <location>
        <begin position="324"/>
        <end position="403"/>
    </location>
</feature>
<feature type="compositionally biased region" description="Basic residues" evidence="1">
    <location>
        <begin position="229"/>
        <end position="243"/>
    </location>
</feature>
<accession>A0A6J3F437</accession>
<protein>
    <submittedName>
        <fullName evidence="4">Collagen alpha-1(II) chain-like</fullName>
    </submittedName>
</protein>
<reference evidence="4" key="1">
    <citation type="submission" date="2025-08" db="UniProtKB">
        <authorList>
            <consortium name="RefSeq"/>
        </authorList>
    </citation>
    <scope>IDENTIFICATION</scope>
    <source>
        <tissue evidence="4">Blood</tissue>
    </source>
</reference>
<organism evidence="3 4">
    <name type="scientific">Sapajus apella</name>
    <name type="common">Brown-capped capuchin</name>
    <name type="synonym">Cebus apella</name>
    <dbReference type="NCBI Taxonomy" id="9515"/>
    <lineage>
        <taxon>Eukaryota</taxon>
        <taxon>Metazoa</taxon>
        <taxon>Chordata</taxon>
        <taxon>Craniata</taxon>
        <taxon>Vertebrata</taxon>
        <taxon>Euteleostomi</taxon>
        <taxon>Mammalia</taxon>
        <taxon>Eutheria</taxon>
        <taxon>Euarchontoglires</taxon>
        <taxon>Primates</taxon>
        <taxon>Haplorrhini</taxon>
        <taxon>Platyrrhini</taxon>
        <taxon>Cebidae</taxon>
        <taxon>Cebinae</taxon>
        <taxon>Sapajus</taxon>
    </lineage>
</organism>
<evidence type="ECO:0000313" key="3">
    <source>
        <dbReference type="Proteomes" id="UP000504640"/>
    </source>
</evidence>